<evidence type="ECO:0000256" key="11">
    <source>
        <dbReference type="ARBA" id="ARBA00031140"/>
    </source>
</evidence>
<accession>A0A3M6U6A2</accession>
<evidence type="ECO:0000256" key="7">
    <source>
        <dbReference type="ARBA" id="ARBA00022946"/>
    </source>
</evidence>
<organism evidence="13 14">
    <name type="scientific">Pocillopora damicornis</name>
    <name type="common">Cauliflower coral</name>
    <name type="synonym">Millepora damicornis</name>
    <dbReference type="NCBI Taxonomy" id="46731"/>
    <lineage>
        <taxon>Eukaryota</taxon>
        <taxon>Metazoa</taxon>
        <taxon>Cnidaria</taxon>
        <taxon>Anthozoa</taxon>
        <taxon>Hexacorallia</taxon>
        <taxon>Scleractinia</taxon>
        <taxon>Astrocoeniina</taxon>
        <taxon>Pocilloporidae</taxon>
        <taxon>Pocillopora</taxon>
    </lineage>
</organism>
<dbReference type="STRING" id="46731.A0A3M6U6A2"/>
<gene>
    <name evidence="13" type="ORF">pdam_00003946</name>
</gene>
<evidence type="ECO:0000256" key="9">
    <source>
        <dbReference type="ARBA" id="ARBA00023128"/>
    </source>
</evidence>
<evidence type="ECO:0000256" key="8">
    <source>
        <dbReference type="ARBA" id="ARBA00022989"/>
    </source>
</evidence>
<evidence type="ECO:0000256" key="12">
    <source>
        <dbReference type="SAM" id="Phobius"/>
    </source>
</evidence>
<dbReference type="InterPro" id="IPR004202">
    <property type="entry name" value="COX7C/Cox8"/>
</dbReference>
<keyword evidence="6" id="KW-0999">Mitochondrion inner membrane</keyword>
<comment type="subcellular location">
    <subcellularLocation>
        <location evidence="1">Mitochondrion inner membrane</location>
        <topology evidence="1">Single-pass membrane protein</topology>
    </subcellularLocation>
</comment>
<evidence type="ECO:0000256" key="5">
    <source>
        <dbReference type="ARBA" id="ARBA00022692"/>
    </source>
</evidence>
<comment type="caution">
    <text evidence="13">The sequence shown here is derived from an EMBL/GenBank/DDBJ whole genome shotgun (WGS) entry which is preliminary data.</text>
</comment>
<keyword evidence="8 12" id="KW-1133">Transmembrane helix</keyword>
<keyword evidence="10 12" id="KW-0472">Membrane</keyword>
<evidence type="ECO:0000256" key="3">
    <source>
        <dbReference type="ARBA" id="ARBA00010514"/>
    </source>
</evidence>
<keyword evidence="9" id="KW-0496">Mitochondrion</keyword>
<keyword evidence="7" id="KW-0809">Transit peptide</keyword>
<dbReference type="AlphaFoldDB" id="A0A3M6U6A2"/>
<dbReference type="PANTHER" id="PTHR13313:SF0">
    <property type="entry name" value="CYTOCHROME C OXIDASE SUBUNIT 7C, MITOCHONDRIAL"/>
    <property type="match status" value="1"/>
</dbReference>
<evidence type="ECO:0000256" key="2">
    <source>
        <dbReference type="ARBA" id="ARBA00004673"/>
    </source>
</evidence>
<dbReference type="UniPathway" id="UPA00705"/>
<dbReference type="GO" id="GO:0045277">
    <property type="term" value="C:respiratory chain complex IV"/>
    <property type="evidence" value="ECO:0007669"/>
    <property type="project" value="InterPro"/>
</dbReference>
<proteinExistence type="inferred from homology"/>
<evidence type="ECO:0000256" key="6">
    <source>
        <dbReference type="ARBA" id="ARBA00022792"/>
    </source>
</evidence>
<comment type="similarity">
    <text evidence="3">Belongs to the cytochrome c oxidase VIIc family.</text>
</comment>
<dbReference type="Proteomes" id="UP000275408">
    <property type="component" value="Unassembled WGS sequence"/>
</dbReference>
<name>A0A3M6U6A2_POCDA</name>
<protein>
    <recommendedName>
        <fullName evidence="4">Cytochrome c oxidase subunit 7C, mitochondrial</fullName>
    </recommendedName>
    <alternativeName>
        <fullName evidence="11">Cytochrome c oxidase polypeptide VIIc</fullName>
    </alternativeName>
</protein>
<evidence type="ECO:0000256" key="10">
    <source>
        <dbReference type="ARBA" id="ARBA00023136"/>
    </source>
</evidence>
<reference evidence="13 14" key="1">
    <citation type="journal article" date="2018" name="Sci. Rep.">
        <title>Comparative analysis of the Pocillopora damicornis genome highlights role of immune system in coral evolution.</title>
        <authorList>
            <person name="Cunning R."/>
            <person name="Bay R.A."/>
            <person name="Gillette P."/>
            <person name="Baker A.C."/>
            <person name="Traylor-Knowles N."/>
        </authorList>
    </citation>
    <scope>NUCLEOTIDE SEQUENCE [LARGE SCALE GENOMIC DNA]</scope>
    <source>
        <strain evidence="13">RSMAS</strain>
        <tissue evidence="13">Whole animal</tissue>
    </source>
</reference>
<keyword evidence="14" id="KW-1185">Reference proteome</keyword>
<feature type="transmembrane region" description="Helical" evidence="12">
    <location>
        <begin position="48"/>
        <end position="67"/>
    </location>
</feature>
<dbReference type="GO" id="GO:0006123">
    <property type="term" value="P:mitochondrial electron transport, cytochrome c to oxygen"/>
    <property type="evidence" value="ECO:0007669"/>
    <property type="project" value="InterPro"/>
</dbReference>
<keyword evidence="5 12" id="KW-0812">Transmembrane</keyword>
<dbReference type="EMBL" id="RCHS01002172">
    <property type="protein sequence ID" value="RMX49137.1"/>
    <property type="molecule type" value="Genomic_DNA"/>
</dbReference>
<sequence>MSFAGRTLTVLGRSAIRTRCTALQRYRGDFSNAPGDNMPFQVKNKPRLLATMILYLGTCFTLPFICVRFQMAKQKGD</sequence>
<dbReference type="OrthoDB" id="9974841at2759"/>
<evidence type="ECO:0000313" key="14">
    <source>
        <dbReference type="Proteomes" id="UP000275408"/>
    </source>
</evidence>
<dbReference type="Pfam" id="PF02935">
    <property type="entry name" value="COX7C"/>
    <property type="match status" value="1"/>
</dbReference>
<dbReference type="SUPFAM" id="SSF81427">
    <property type="entry name" value="Mitochondrial cytochrome c oxidase subunit VIIc (aka VIIIa)"/>
    <property type="match status" value="1"/>
</dbReference>
<evidence type="ECO:0000256" key="1">
    <source>
        <dbReference type="ARBA" id="ARBA00004434"/>
    </source>
</evidence>
<dbReference type="PANTHER" id="PTHR13313">
    <property type="entry name" value="CYTOCHROME C OXIDASE SUBUNIT VIIC"/>
    <property type="match status" value="1"/>
</dbReference>
<evidence type="ECO:0000256" key="4">
    <source>
        <dbReference type="ARBA" id="ARBA00017004"/>
    </source>
</evidence>
<dbReference type="FunFam" id="4.10.49.10:FF:000001">
    <property type="entry name" value="Cytochrome c oxidase subunit 7C"/>
    <property type="match status" value="1"/>
</dbReference>
<dbReference type="InterPro" id="IPR036636">
    <property type="entry name" value="COX7C/Cox8_sf"/>
</dbReference>
<dbReference type="OMA" id="VAVRFQM"/>
<evidence type="ECO:0000313" key="13">
    <source>
        <dbReference type="EMBL" id="RMX49137.1"/>
    </source>
</evidence>
<dbReference type="Gene3D" id="4.10.49.10">
    <property type="entry name" value="Cytochrome c oxidase subunit VIIc"/>
    <property type="match status" value="1"/>
</dbReference>
<comment type="pathway">
    <text evidence="2">Energy metabolism; oxidative phosphorylation.</text>
</comment>
<dbReference type="GO" id="GO:0005743">
    <property type="term" value="C:mitochondrial inner membrane"/>
    <property type="evidence" value="ECO:0007669"/>
    <property type="project" value="UniProtKB-SubCell"/>
</dbReference>